<dbReference type="Pfam" id="PF21012">
    <property type="entry name" value="DUF6850"/>
    <property type="match status" value="1"/>
</dbReference>
<evidence type="ECO:0000313" key="3">
    <source>
        <dbReference type="Proteomes" id="UP000250831"/>
    </source>
</evidence>
<proteinExistence type="predicted"/>
<comment type="caution">
    <text evidence="2">The sequence shown here is derived from an EMBL/GenBank/DDBJ whole genome shotgun (WGS) entry which is preliminary data.</text>
</comment>
<name>A0A363NZ88_9SPHI</name>
<sequence length="518" mass="59703">MKSIEYIASATVYFLSCIAVQGQIKNSATVDSLAPTFYWYQPSSIMSHDMAVRNRVWISEEMKNKSSILGIRQSIAKGSFQPAQGADGLKQTYIYTEGKTKWRKTNFWGRFSYDHSSEDSTALRHQSRWNEDAPVYFGSFKKNKYNRETYKLDAGMQHAFLNNRLPITLGIDYRLGSHYSNNDPRGDVKDMNLQFELSVGHNLPKISYHLSGIWGYGSERVNVGYKNEKYTKNTEDPLYVNWIMNGFGNAREKISEINYDDVINRTGIGGHLLLKPNGADRIYLNGRYINEKQSFRRNDNSKQTYSLLNDYTKDISSVDFLWSRQMHNQTALKLALIGQIEEGKDFNYTYLSNNYTYQQNQLQIKGLFDFRQFQAEGGITVRNLRKKDGVTSNAMDIDQIKAALGLNHRFRINERSDLLGSFCFSKQWSPANKLSVSDLNTGNFAKQILYQDYLYETASSSTWTTSWVWMAHRGKTDWSVQFQLDYQHRGDLTSLNYDVSALPGKDWLLGKLGVSYIF</sequence>
<keyword evidence="3" id="KW-1185">Reference proteome</keyword>
<dbReference type="InterPro" id="IPR049236">
    <property type="entry name" value="DUF6850"/>
</dbReference>
<dbReference type="OrthoDB" id="831538at2"/>
<evidence type="ECO:0000313" key="2">
    <source>
        <dbReference type="EMBL" id="PUV26134.1"/>
    </source>
</evidence>
<evidence type="ECO:0000259" key="1">
    <source>
        <dbReference type="Pfam" id="PF21012"/>
    </source>
</evidence>
<feature type="domain" description="DUF6850" evidence="1">
    <location>
        <begin position="64"/>
        <end position="513"/>
    </location>
</feature>
<dbReference type="Proteomes" id="UP000250831">
    <property type="component" value="Unassembled WGS sequence"/>
</dbReference>
<dbReference type="RefSeq" id="WP_108632424.1">
    <property type="nucleotide sequence ID" value="NZ_QCXX01000001.1"/>
</dbReference>
<dbReference type="EMBL" id="QCXX01000001">
    <property type="protein sequence ID" value="PUV26134.1"/>
    <property type="molecule type" value="Genomic_DNA"/>
</dbReference>
<organism evidence="2 3">
    <name type="scientific">Sphingobacterium athyrii</name>
    <dbReference type="NCBI Taxonomy" id="2152717"/>
    <lineage>
        <taxon>Bacteria</taxon>
        <taxon>Pseudomonadati</taxon>
        <taxon>Bacteroidota</taxon>
        <taxon>Sphingobacteriia</taxon>
        <taxon>Sphingobacteriales</taxon>
        <taxon>Sphingobacteriaceae</taxon>
        <taxon>Sphingobacterium</taxon>
    </lineage>
</organism>
<reference evidence="2 3" key="1">
    <citation type="submission" date="2018-04" db="EMBL/GenBank/DDBJ databases">
        <title>Sphingobacterium sp. M46 Genome.</title>
        <authorList>
            <person name="Cheng J."/>
            <person name="Li Y."/>
        </authorList>
    </citation>
    <scope>NUCLEOTIDE SEQUENCE [LARGE SCALE GENOMIC DNA]</scope>
    <source>
        <strain evidence="2 3">M46</strain>
    </source>
</reference>
<accession>A0A363NZ88</accession>
<gene>
    <name evidence="2" type="ORF">DCO56_04005</name>
</gene>
<dbReference type="AlphaFoldDB" id="A0A363NZ88"/>
<protein>
    <recommendedName>
        <fullName evidence="1">DUF6850 domain-containing protein</fullName>
    </recommendedName>
</protein>